<comment type="caution">
    <text evidence="10">The sequence shown here is derived from an EMBL/GenBank/DDBJ whole genome shotgun (WGS) entry which is preliminary data.</text>
</comment>
<feature type="domain" description="Mechanosensitive ion channel MscS" evidence="8">
    <location>
        <begin position="190"/>
        <end position="263"/>
    </location>
</feature>
<dbReference type="InterPro" id="IPR011066">
    <property type="entry name" value="MscS_channel_C_sf"/>
</dbReference>
<feature type="transmembrane region" description="Helical" evidence="7">
    <location>
        <begin position="15"/>
        <end position="35"/>
    </location>
</feature>
<keyword evidence="5 7" id="KW-1133">Transmembrane helix</keyword>
<evidence type="ECO:0000313" key="11">
    <source>
        <dbReference type="Proteomes" id="UP000652681"/>
    </source>
</evidence>
<dbReference type="AlphaFoldDB" id="A0A8J6PDS0"/>
<dbReference type="Pfam" id="PF00924">
    <property type="entry name" value="MS_channel_2nd"/>
    <property type="match status" value="1"/>
</dbReference>
<dbReference type="Gene3D" id="1.10.287.1260">
    <property type="match status" value="1"/>
</dbReference>
<evidence type="ECO:0000256" key="3">
    <source>
        <dbReference type="ARBA" id="ARBA00022475"/>
    </source>
</evidence>
<dbReference type="SUPFAM" id="SSF82689">
    <property type="entry name" value="Mechanosensitive channel protein MscS (YggB), C-terminal domain"/>
    <property type="match status" value="1"/>
</dbReference>
<dbReference type="SUPFAM" id="SSF82861">
    <property type="entry name" value="Mechanosensitive channel protein MscS (YggB), transmembrane region"/>
    <property type="match status" value="1"/>
</dbReference>
<organism evidence="10 11">
    <name type="scientific">Taishania pollutisoli</name>
    <dbReference type="NCBI Taxonomy" id="2766479"/>
    <lineage>
        <taxon>Bacteria</taxon>
        <taxon>Pseudomonadati</taxon>
        <taxon>Bacteroidota</taxon>
        <taxon>Flavobacteriia</taxon>
        <taxon>Flavobacteriales</taxon>
        <taxon>Crocinitomicaceae</taxon>
        <taxon>Taishania</taxon>
    </lineage>
</organism>
<dbReference type="InterPro" id="IPR023408">
    <property type="entry name" value="MscS_beta-dom_sf"/>
</dbReference>
<evidence type="ECO:0000256" key="2">
    <source>
        <dbReference type="ARBA" id="ARBA00008017"/>
    </source>
</evidence>
<dbReference type="PANTHER" id="PTHR30347">
    <property type="entry name" value="POTASSIUM CHANNEL RELATED"/>
    <property type="match status" value="1"/>
</dbReference>
<dbReference type="Gene3D" id="2.30.30.60">
    <property type="match status" value="1"/>
</dbReference>
<dbReference type="InterPro" id="IPR010920">
    <property type="entry name" value="LSM_dom_sf"/>
</dbReference>
<keyword evidence="3" id="KW-1003">Cell membrane</keyword>
<dbReference type="InterPro" id="IPR011014">
    <property type="entry name" value="MscS_channel_TM-2"/>
</dbReference>
<evidence type="ECO:0000259" key="8">
    <source>
        <dbReference type="Pfam" id="PF00924"/>
    </source>
</evidence>
<gene>
    <name evidence="10" type="ORF">H9Y05_04145</name>
</gene>
<keyword evidence="4 7" id="KW-0812">Transmembrane</keyword>
<dbReference type="InterPro" id="IPR006685">
    <property type="entry name" value="MscS_channel_2nd"/>
</dbReference>
<proteinExistence type="inferred from homology"/>
<dbReference type="SUPFAM" id="SSF50182">
    <property type="entry name" value="Sm-like ribonucleoproteins"/>
    <property type="match status" value="1"/>
</dbReference>
<dbReference type="Pfam" id="PF21082">
    <property type="entry name" value="MS_channel_3rd"/>
    <property type="match status" value="1"/>
</dbReference>
<name>A0A8J6PDS0_9FLAO</name>
<evidence type="ECO:0000256" key="6">
    <source>
        <dbReference type="ARBA" id="ARBA00023136"/>
    </source>
</evidence>
<keyword evidence="6 7" id="KW-0472">Membrane</keyword>
<dbReference type="PANTHER" id="PTHR30347:SF1">
    <property type="entry name" value="MECHANOSENSITIVE CHANNEL MSCK"/>
    <property type="match status" value="1"/>
</dbReference>
<dbReference type="Proteomes" id="UP000652681">
    <property type="component" value="Unassembled WGS sequence"/>
</dbReference>
<dbReference type="Gene3D" id="3.30.70.100">
    <property type="match status" value="1"/>
</dbReference>
<evidence type="ECO:0000256" key="4">
    <source>
        <dbReference type="ARBA" id="ARBA00022692"/>
    </source>
</evidence>
<evidence type="ECO:0000256" key="7">
    <source>
        <dbReference type="SAM" id="Phobius"/>
    </source>
</evidence>
<dbReference type="InterPro" id="IPR052702">
    <property type="entry name" value="MscS-like_channel"/>
</dbReference>
<dbReference type="GO" id="GO:0005886">
    <property type="term" value="C:plasma membrane"/>
    <property type="evidence" value="ECO:0007669"/>
    <property type="project" value="UniProtKB-SubCell"/>
</dbReference>
<dbReference type="EMBL" id="JACVEL010000002">
    <property type="protein sequence ID" value="MBC9811660.1"/>
    <property type="molecule type" value="Genomic_DNA"/>
</dbReference>
<accession>A0A8J6PDS0</accession>
<sequence>MSTVLFHLGPFEITIWNILLTVVTLLLASISRKLINRRLKRYLAQSNIRVEGQRTIVMRLVGQLIYLVAGYIIFLVLQTQNPDVSFRMFLEYKIIETKNFQLSFSHIIVVVAVFYLAKLAVRLFQLIITRRLRKRKDYDAGLEYVYVQFSKYVIYIIAIMIASKILFSNISGLLTGSLGILVGVGLGLQDVFRDFIAGIVLLVERNLMVGDIIELPDQDGQEMLVAKVVAIGVRTSKIETREGNILILPNTQLTQNRIENWSHGSLLSRFSIEVPVAYGADTELVTRLLKQAAFSHTKVSKTSEVMVRLSEFQQNNLKFELLFWADQSWQINNFRSEIRMEIDRLFRQYKINMPYPQLDLHIASDKRDSHRKTGHYDDPNE</sequence>
<evidence type="ECO:0000313" key="10">
    <source>
        <dbReference type="EMBL" id="MBC9811660.1"/>
    </source>
</evidence>
<feature type="transmembrane region" description="Helical" evidence="7">
    <location>
        <begin position="56"/>
        <end position="80"/>
    </location>
</feature>
<protein>
    <submittedName>
        <fullName evidence="10">Mechanosensitive ion channel</fullName>
    </submittedName>
</protein>
<keyword evidence="11" id="KW-1185">Reference proteome</keyword>
<feature type="transmembrane region" description="Helical" evidence="7">
    <location>
        <begin position="167"/>
        <end position="188"/>
    </location>
</feature>
<feature type="domain" description="Mechanosensitive ion channel MscS C-terminal" evidence="9">
    <location>
        <begin position="271"/>
        <end position="353"/>
    </location>
</feature>
<dbReference type="InterPro" id="IPR049278">
    <property type="entry name" value="MS_channel_C"/>
</dbReference>
<comment type="subcellular location">
    <subcellularLocation>
        <location evidence="1">Cell membrane</location>
        <topology evidence="1">Multi-pass membrane protein</topology>
    </subcellularLocation>
</comment>
<comment type="similarity">
    <text evidence="2">Belongs to the MscS (TC 1.A.23) family.</text>
</comment>
<evidence type="ECO:0000259" key="9">
    <source>
        <dbReference type="Pfam" id="PF21082"/>
    </source>
</evidence>
<feature type="transmembrane region" description="Helical" evidence="7">
    <location>
        <begin position="142"/>
        <end position="161"/>
    </location>
</feature>
<evidence type="ECO:0000256" key="1">
    <source>
        <dbReference type="ARBA" id="ARBA00004651"/>
    </source>
</evidence>
<dbReference type="GO" id="GO:0008381">
    <property type="term" value="F:mechanosensitive monoatomic ion channel activity"/>
    <property type="evidence" value="ECO:0007669"/>
    <property type="project" value="UniProtKB-ARBA"/>
</dbReference>
<feature type="transmembrane region" description="Helical" evidence="7">
    <location>
        <begin position="100"/>
        <end position="121"/>
    </location>
</feature>
<evidence type="ECO:0000256" key="5">
    <source>
        <dbReference type="ARBA" id="ARBA00022989"/>
    </source>
</evidence>
<dbReference type="RefSeq" id="WP_163490899.1">
    <property type="nucleotide sequence ID" value="NZ_JACVEL010000002.1"/>
</dbReference>
<reference evidence="10" key="1">
    <citation type="submission" date="2020-09" db="EMBL/GenBank/DDBJ databases">
        <title>Taishania pollutisoli gen. nov., sp. nov., Isolated from Tetrabromobisphenol A-Contaminated Soil.</title>
        <authorList>
            <person name="Chen Q."/>
        </authorList>
    </citation>
    <scope>NUCLEOTIDE SEQUENCE</scope>
    <source>
        <strain evidence="10">CZZ-1</strain>
    </source>
</reference>